<dbReference type="KEGG" id="dpi:BN4_11466"/>
<name>M1WJY6_PSEP2</name>
<dbReference type="SMART" id="SM00897">
    <property type="entry name" value="FIST"/>
    <property type="match status" value="1"/>
</dbReference>
<dbReference type="Pfam" id="PF08495">
    <property type="entry name" value="FIST"/>
    <property type="match status" value="1"/>
</dbReference>
<dbReference type="AlphaFoldDB" id="M1WJY6"/>
<dbReference type="EMBL" id="FO203427">
    <property type="protein sequence ID" value="CCH48701.1"/>
    <property type="molecule type" value="Genomic_DNA"/>
</dbReference>
<protein>
    <recommendedName>
        <fullName evidence="5">Histidine kinase</fullName>
    </recommendedName>
</protein>
<dbReference type="HOGENOM" id="CLU_052774_0_0_7"/>
<organism evidence="3 4">
    <name type="scientific">Pseudodesulfovibrio piezophilus (strain DSM 21447 / JCM 15486 / C1TLV30)</name>
    <name type="common">Desulfovibrio piezophilus</name>
    <dbReference type="NCBI Taxonomy" id="1322246"/>
    <lineage>
        <taxon>Bacteria</taxon>
        <taxon>Pseudomonadati</taxon>
        <taxon>Thermodesulfobacteriota</taxon>
        <taxon>Desulfovibrionia</taxon>
        <taxon>Desulfovibrionales</taxon>
        <taxon>Desulfovibrionaceae</taxon>
    </lineage>
</organism>
<keyword evidence="4" id="KW-1185">Reference proteome</keyword>
<dbReference type="Proteomes" id="UP000011724">
    <property type="component" value="Chromosome"/>
</dbReference>
<dbReference type="SMART" id="SM01204">
    <property type="entry name" value="FIST_C"/>
    <property type="match status" value="1"/>
</dbReference>
<dbReference type="PANTHER" id="PTHR40252">
    <property type="entry name" value="BLR0328 PROTEIN"/>
    <property type="match status" value="1"/>
</dbReference>
<evidence type="ECO:0000259" key="2">
    <source>
        <dbReference type="SMART" id="SM01204"/>
    </source>
</evidence>
<accession>M1WJY6</accession>
<proteinExistence type="predicted"/>
<evidence type="ECO:0000259" key="1">
    <source>
        <dbReference type="SMART" id="SM00897"/>
    </source>
</evidence>
<dbReference type="PATRIC" id="fig|879567.3.peg.1530"/>
<feature type="domain" description="FIST" evidence="1">
    <location>
        <begin position="27"/>
        <end position="213"/>
    </location>
</feature>
<reference evidence="3 4" key="1">
    <citation type="journal article" date="2013" name="PLoS ONE">
        <title>The first genomic and proteomic characterization of a deep-sea sulfate reducer: insights into the piezophilic lifestyle of Desulfovibrio piezophilus.</title>
        <authorList>
            <person name="Pradel N."/>
            <person name="Ji B."/>
            <person name="Gimenez G."/>
            <person name="Talla E."/>
            <person name="Lenoble P."/>
            <person name="Garel M."/>
            <person name="Tamburini C."/>
            <person name="Fourquet P."/>
            <person name="Lebrun R."/>
            <person name="Bertin P."/>
            <person name="Denis Y."/>
            <person name="Pophillat M."/>
            <person name="Barbe V."/>
            <person name="Ollivier B."/>
            <person name="Dolla A."/>
        </authorList>
    </citation>
    <scope>NUCLEOTIDE SEQUENCE [LARGE SCALE GENOMIC DNA]</scope>
    <source>
        <strain evidence="4">DSM 10523 / SB164P1</strain>
    </source>
</reference>
<dbReference type="Pfam" id="PF10442">
    <property type="entry name" value="FIST_C"/>
    <property type="match status" value="1"/>
</dbReference>
<evidence type="ECO:0000313" key="3">
    <source>
        <dbReference type="EMBL" id="CCH48701.1"/>
    </source>
</evidence>
<evidence type="ECO:0000313" key="4">
    <source>
        <dbReference type="Proteomes" id="UP000011724"/>
    </source>
</evidence>
<dbReference type="InterPro" id="IPR019494">
    <property type="entry name" value="FIST_C"/>
</dbReference>
<reference evidence="4" key="2">
    <citation type="journal article" date="2013" name="Stand. Genomic Sci.">
        <title>Complete genome sequence of Desulfocapsa sulfexigens, a marine deltaproteobacterium specialized in disproportionating inorganic sulfur compounds.</title>
        <authorList>
            <person name="Finster K.W."/>
            <person name="Kjeldsen K.U."/>
            <person name="Kube M."/>
            <person name="Reinhardt R."/>
            <person name="Mussmann M."/>
            <person name="Amann R."/>
            <person name="Schreiber L."/>
        </authorList>
    </citation>
    <scope>NUCLEOTIDE SEQUENCE [LARGE SCALE GENOMIC DNA]</scope>
    <source>
        <strain evidence="4">DSM 10523 / SB164P1</strain>
    </source>
</reference>
<evidence type="ECO:0008006" key="5">
    <source>
        <dbReference type="Google" id="ProtNLM"/>
    </source>
</evidence>
<dbReference type="eggNOG" id="COG3287">
    <property type="taxonomic scope" value="Bacteria"/>
</dbReference>
<dbReference type="InterPro" id="IPR013702">
    <property type="entry name" value="FIST_domain_N"/>
</dbReference>
<gene>
    <name evidence="3" type="ordered locus">BN4_11466</name>
</gene>
<dbReference type="PANTHER" id="PTHR40252:SF2">
    <property type="entry name" value="BLR0328 PROTEIN"/>
    <property type="match status" value="1"/>
</dbReference>
<dbReference type="RefSeq" id="WP_015414747.1">
    <property type="nucleotide sequence ID" value="NC_020409.1"/>
</dbReference>
<feature type="domain" description="FIST C-domain" evidence="2">
    <location>
        <begin position="214"/>
        <end position="355"/>
    </location>
</feature>
<sequence length="375" mass="40754">MMRVYSETEGTVKSLEAVVDKALADGKAKCLMIMACDDNGYTKESIDDFLLRLPVSVFGGVFPLVFHGRVPLSKGSVVISMEEEARVDFIPGMSRSDMDFEEVLDEMVQDDDQLQTLMILVDGLSSRIGAFIDALYAVFGLEINYIGGGAGSLSLQQKPCIITNEGLKQDGAVVAALTARSGIGVSHGWTTVSGPYKVTESRGNVIETLDWRPAFEVYREVVEAHSGTKFISRPFFDIAQSYPFGIAKMGTERVVRDPITLDGDRNLICVGEVPVGDYVDILHGQPKTLIEAAGLALTKARRDLPESVRPGLGLIMDCASRMLFLDDAFEDELVAMVPEETLFAGACSLGEIANSGKDYLEFYNKTAVVGFLEDA</sequence>
<dbReference type="STRING" id="1322246.BN4_11466"/>